<dbReference type="Gene3D" id="2.80.10.50">
    <property type="match status" value="1"/>
</dbReference>
<evidence type="ECO:0000313" key="2">
    <source>
        <dbReference type="Proteomes" id="UP001164459"/>
    </source>
</evidence>
<gene>
    <name evidence="1" type="ORF">O0S08_26995</name>
</gene>
<sequence length="155" mass="16220">MAVYTIQSAAFSNVFLRMDGRGVVQTTASGGGVVNCQYGASDWERFNLVDQGGGLVAIGSVAFSNVFLRMDGNGVTQPAAAGAGVVNCQYGADAWERFRVLQQGDGTVTVASAHFSNVFLRTDGRGVTQSVGSGAGVVNCQYGASTWERFRLSFG</sequence>
<dbReference type="Proteomes" id="UP001164459">
    <property type="component" value="Chromosome"/>
</dbReference>
<dbReference type="RefSeq" id="WP_269032166.1">
    <property type="nucleotide sequence ID" value="NZ_CP114040.1"/>
</dbReference>
<protein>
    <recommendedName>
        <fullName evidence="3">Ricin B lectin domain-containing protein</fullName>
    </recommendedName>
</protein>
<name>A0ABY7GSC3_9BACT</name>
<dbReference type="EMBL" id="CP114040">
    <property type="protein sequence ID" value="WAS89856.1"/>
    <property type="molecule type" value="Genomic_DNA"/>
</dbReference>
<keyword evidence="2" id="KW-1185">Reference proteome</keyword>
<organism evidence="1 2">
    <name type="scientific">Nannocystis punicea</name>
    <dbReference type="NCBI Taxonomy" id="2995304"/>
    <lineage>
        <taxon>Bacteria</taxon>
        <taxon>Pseudomonadati</taxon>
        <taxon>Myxococcota</taxon>
        <taxon>Polyangia</taxon>
        <taxon>Nannocystales</taxon>
        <taxon>Nannocystaceae</taxon>
        <taxon>Nannocystis</taxon>
    </lineage>
</organism>
<reference evidence="1" key="1">
    <citation type="submission" date="2022-11" db="EMBL/GenBank/DDBJ databases">
        <title>Minimal conservation of predation-associated metabolite biosynthetic gene clusters underscores biosynthetic potential of Myxococcota including descriptions for ten novel species: Archangium lansinium sp. nov., Myxococcus landrumus sp. nov., Nannocystis bai.</title>
        <authorList>
            <person name="Ahearne A."/>
            <person name="Stevens C."/>
            <person name="Dowd S."/>
        </authorList>
    </citation>
    <scope>NUCLEOTIDE SEQUENCE</scope>
    <source>
        <strain evidence="1">Fl3</strain>
    </source>
</reference>
<accession>A0ABY7GSC3</accession>
<dbReference type="SUPFAM" id="SSF50370">
    <property type="entry name" value="Ricin B-like lectins"/>
    <property type="match status" value="1"/>
</dbReference>
<proteinExistence type="predicted"/>
<dbReference type="CDD" id="cd00257">
    <property type="entry name" value="beta-trefoil_FSCN-like"/>
    <property type="match status" value="1"/>
</dbReference>
<evidence type="ECO:0008006" key="3">
    <source>
        <dbReference type="Google" id="ProtNLM"/>
    </source>
</evidence>
<dbReference type="InterPro" id="IPR035992">
    <property type="entry name" value="Ricin_B-like_lectins"/>
</dbReference>
<evidence type="ECO:0000313" key="1">
    <source>
        <dbReference type="EMBL" id="WAS89856.1"/>
    </source>
</evidence>